<proteinExistence type="predicted"/>
<dbReference type="Proteomes" id="UP000278035">
    <property type="component" value="Chromosome"/>
</dbReference>
<evidence type="ECO:0000256" key="1">
    <source>
        <dbReference type="SAM" id="SignalP"/>
    </source>
</evidence>
<evidence type="ECO:0000313" key="3">
    <source>
        <dbReference type="Proteomes" id="UP000278035"/>
    </source>
</evidence>
<evidence type="ECO:0000313" key="2">
    <source>
        <dbReference type="EMBL" id="AZG74802.1"/>
    </source>
</evidence>
<sequence length="170" mass="18940">MFQNLLKLGVIAFCFSLSFSSSATQIECSKLEKNKSVEIELSKFYGYSNCFSFYNLQPNTQIDIVTFSKDKVTNNIKLYDIKNGNSTYISESNSNGEGVNIISLNSTDRDVAFVYKPLSNLDSNKNLQISYNDVNDSIQVFISNENVVDTSNSTGNQGGTCKRGICDEEH</sequence>
<organism evidence="2 3">
    <name type="scientific">Shewanella livingstonensis</name>
    <dbReference type="NCBI Taxonomy" id="150120"/>
    <lineage>
        <taxon>Bacteria</taxon>
        <taxon>Pseudomonadati</taxon>
        <taxon>Pseudomonadota</taxon>
        <taxon>Gammaproteobacteria</taxon>
        <taxon>Alteromonadales</taxon>
        <taxon>Shewanellaceae</taxon>
        <taxon>Shewanella</taxon>
    </lineage>
</organism>
<keyword evidence="3" id="KW-1185">Reference proteome</keyword>
<name>A0A3G8M0Z8_9GAMM</name>
<keyword evidence="1" id="KW-0732">Signal</keyword>
<gene>
    <name evidence="2" type="ORF">EGC82_19835</name>
</gene>
<accession>A0A3G8M0Z8</accession>
<protein>
    <submittedName>
        <fullName evidence="2">Uncharacterized protein</fullName>
    </submittedName>
</protein>
<dbReference type="AlphaFoldDB" id="A0A3G8M0Z8"/>
<reference evidence="3" key="1">
    <citation type="submission" date="2018-11" db="EMBL/GenBank/DDBJ databases">
        <title>Shewanella sp. M2.</title>
        <authorList>
            <person name="Hwang Y.J."/>
            <person name="Hwang C.Y."/>
        </authorList>
    </citation>
    <scope>NUCLEOTIDE SEQUENCE [LARGE SCALE GENOMIC DNA]</scope>
    <source>
        <strain evidence="3">LMG 19866</strain>
    </source>
</reference>
<dbReference type="RefSeq" id="WP_124732279.1">
    <property type="nucleotide sequence ID" value="NZ_CP034015.1"/>
</dbReference>
<dbReference type="OrthoDB" id="6399727at2"/>
<dbReference type="EMBL" id="CP034015">
    <property type="protein sequence ID" value="AZG74802.1"/>
    <property type="molecule type" value="Genomic_DNA"/>
</dbReference>
<dbReference type="KEGG" id="slj:EGC82_19835"/>
<feature type="chain" id="PRO_5017975702" evidence="1">
    <location>
        <begin position="24"/>
        <end position="170"/>
    </location>
</feature>
<feature type="signal peptide" evidence="1">
    <location>
        <begin position="1"/>
        <end position="23"/>
    </location>
</feature>